<dbReference type="GO" id="GO:0043709">
    <property type="term" value="P:cell adhesion involved in single-species biofilm formation"/>
    <property type="evidence" value="ECO:0007669"/>
    <property type="project" value="TreeGrafter"/>
</dbReference>
<evidence type="ECO:0000313" key="6">
    <source>
        <dbReference type="EMBL" id="RNF52647.1"/>
    </source>
</evidence>
<keyword evidence="4" id="KW-1133">Transmembrane helix</keyword>
<dbReference type="EMBL" id="RIZG01000001">
    <property type="protein sequence ID" value="RNF52647.1"/>
    <property type="molecule type" value="Genomic_DNA"/>
</dbReference>
<reference evidence="6 7" key="1">
    <citation type="journal article" date="2012" name="Int. J. Syst. Evol. Microbiol.">
        <title>Marinomonas hwangdonensis sp. nov., isolated from seawater.</title>
        <authorList>
            <person name="Jung Y.T."/>
            <person name="Oh T.K."/>
            <person name="Yoon J.H."/>
        </authorList>
    </citation>
    <scope>NUCLEOTIDE SEQUENCE [LARGE SCALE GENOMIC DNA]</scope>
    <source>
        <strain evidence="6 7">HDW-15</strain>
    </source>
</reference>
<evidence type="ECO:0000313" key="7">
    <source>
        <dbReference type="Proteomes" id="UP000280507"/>
    </source>
</evidence>
<dbReference type="GO" id="GO:1902201">
    <property type="term" value="P:negative regulation of bacterial-type flagellum-dependent cell motility"/>
    <property type="evidence" value="ECO:0007669"/>
    <property type="project" value="TreeGrafter"/>
</dbReference>
<feature type="transmembrane region" description="Helical" evidence="4">
    <location>
        <begin position="12"/>
        <end position="33"/>
    </location>
</feature>
<keyword evidence="4" id="KW-0472">Membrane</keyword>
<gene>
    <name evidence="6" type="ORF">EBI00_00550</name>
</gene>
<dbReference type="InterPro" id="IPR043128">
    <property type="entry name" value="Rev_trsase/Diguanyl_cyclase"/>
</dbReference>
<dbReference type="InterPro" id="IPR000160">
    <property type="entry name" value="GGDEF_dom"/>
</dbReference>
<dbReference type="AlphaFoldDB" id="A0A3M8Q9A1"/>
<dbReference type="Gene3D" id="3.30.70.270">
    <property type="match status" value="1"/>
</dbReference>
<dbReference type="OrthoDB" id="73375at2"/>
<dbReference type="PANTHER" id="PTHR45138">
    <property type="entry name" value="REGULATORY COMPONENTS OF SENSORY TRANSDUCTION SYSTEM"/>
    <property type="match status" value="1"/>
</dbReference>
<sequence length="249" mass="28625">MTRQRLQVLGRARLVALITLVAVILAIIGNVVISKVFGFQTTWFEDVVRATLIPMYLAPLLSWHLVGGFYKLDRLEKKMSRLAKIDGLTSVYNRRYFYQKTSDWLLDESNWNKKYAFFVLDLDFFKRVNDRYGHLCGDRVLEEFGAILQRLAPSPNVVGRLGGEEFAVFLPDISQKEAENLAEQICQALRDSLIEQEEEKVSSTVSIGISMNRNNDQSSIEHAFKYADLALYDRKKSGRDGYRVYFSDT</sequence>
<comment type="cofactor">
    <cofactor evidence="1">
        <name>Mg(2+)</name>
        <dbReference type="ChEBI" id="CHEBI:18420"/>
    </cofactor>
</comment>
<dbReference type="InterPro" id="IPR029787">
    <property type="entry name" value="Nucleotide_cyclase"/>
</dbReference>
<dbReference type="GO" id="GO:0005886">
    <property type="term" value="C:plasma membrane"/>
    <property type="evidence" value="ECO:0007669"/>
    <property type="project" value="TreeGrafter"/>
</dbReference>
<comment type="caution">
    <text evidence="6">The sequence shown here is derived from an EMBL/GenBank/DDBJ whole genome shotgun (WGS) entry which is preliminary data.</text>
</comment>
<dbReference type="PROSITE" id="PS50887">
    <property type="entry name" value="GGDEF"/>
    <property type="match status" value="1"/>
</dbReference>
<dbReference type="PANTHER" id="PTHR45138:SF9">
    <property type="entry name" value="DIGUANYLATE CYCLASE DGCM-RELATED"/>
    <property type="match status" value="1"/>
</dbReference>
<protein>
    <recommendedName>
        <fullName evidence="2">diguanylate cyclase</fullName>
        <ecNumber evidence="2">2.7.7.65</ecNumber>
    </recommendedName>
</protein>
<dbReference type="InterPro" id="IPR050469">
    <property type="entry name" value="Diguanylate_Cyclase"/>
</dbReference>
<organism evidence="6 7">
    <name type="scientific">Marinomonas hwangdonensis</name>
    <dbReference type="NCBI Taxonomy" id="1053647"/>
    <lineage>
        <taxon>Bacteria</taxon>
        <taxon>Pseudomonadati</taxon>
        <taxon>Pseudomonadota</taxon>
        <taxon>Gammaproteobacteria</taxon>
        <taxon>Oceanospirillales</taxon>
        <taxon>Oceanospirillaceae</taxon>
        <taxon>Marinomonas</taxon>
    </lineage>
</organism>
<dbReference type="Proteomes" id="UP000280507">
    <property type="component" value="Unassembled WGS sequence"/>
</dbReference>
<dbReference type="CDD" id="cd01949">
    <property type="entry name" value="GGDEF"/>
    <property type="match status" value="1"/>
</dbReference>
<dbReference type="FunFam" id="3.30.70.270:FF:000001">
    <property type="entry name" value="Diguanylate cyclase domain protein"/>
    <property type="match status" value="1"/>
</dbReference>
<evidence type="ECO:0000256" key="3">
    <source>
        <dbReference type="ARBA" id="ARBA00034247"/>
    </source>
</evidence>
<name>A0A3M8Q9A1_9GAMM</name>
<dbReference type="RefSeq" id="WP_123093990.1">
    <property type="nucleotide sequence ID" value="NZ_RIZG01000001.1"/>
</dbReference>
<proteinExistence type="predicted"/>
<evidence type="ECO:0000256" key="4">
    <source>
        <dbReference type="SAM" id="Phobius"/>
    </source>
</evidence>
<evidence type="ECO:0000259" key="5">
    <source>
        <dbReference type="PROSITE" id="PS50887"/>
    </source>
</evidence>
<dbReference type="SMART" id="SM00267">
    <property type="entry name" value="GGDEF"/>
    <property type="match status" value="1"/>
</dbReference>
<keyword evidence="4" id="KW-0812">Transmembrane</keyword>
<keyword evidence="7" id="KW-1185">Reference proteome</keyword>
<feature type="transmembrane region" description="Helical" evidence="4">
    <location>
        <begin position="53"/>
        <end position="72"/>
    </location>
</feature>
<feature type="domain" description="GGDEF" evidence="5">
    <location>
        <begin position="113"/>
        <end position="247"/>
    </location>
</feature>
<comment type="catalytic activity">
    <reaction evidence="3">
        <text>2 GTP = 3',3'-c-di-GMP + 2 diphosphate</text>
        <dbReference type="Rhea" id="RHEA:24898"/>
        <dbReference type="ChEBI" id="CHEBI:33019"/>
        <dbReference type="ChEBI" id="CHEBI:37565"/>
        <dbReference type="ChEBI" id="CHEBI:58805"/>
        <dbReference type="EC" id="2.7.7.65"/>
    </reaction>
</comment>
<evidence type="ECO:0000256" key="2">
    <source>
        <dbReference type="ARBA" id="ARBA00012528"/>
    </source>
</evidence>
<dbReference type="SUPFAM" id="SSF55073">
    <property type="entry name" value="Nucleotide cyclase"/>
    <property type="match status" value="1"/>
</dbReference>
<evidence type="ECO:0000256" key="1">
    <source>
        <dbReference type="ARBA" id="ARBA00001946"/>
    </source>
</evidence>
<dbReference type="Pfam" id="PF00990">
    <property type="entry name" value="GGDEF"/>
    <property type="match status" value="1"/>
</dbReference>
<dbReference type="NCBIfam" id="TIGR00254">
    <property type="entry name" value="GGDEF"/>
    <property type="match status" value="1"/>
</dbReference>
<accession>A0A3M8Q9A1</accession>
<dbReference type="EC" id="2.7.7.65" evidence="2"/>
<dbReference type="GO" id="GO:0052621">
    <property type="term" value="F:diguanylate cyclase activity"/>
    <property type="evidence" value="ECO:0007669"/>
    <property type="project" value="UniProtKB-EC"/>
</dbReference>